<keyword evidence="2" id="KW-1185">Reference proteome</keyword>
<proteinExistence type="predicted"/>
<dbReference type="AlphaFoldDB" id="A0A6G0VTU5"/>
<evidence type="ECO:0000313" key="1">
    <source>
        <dbReference type="EMBL" id="KAF0706277.1"/>
    </source>
</evidence>
<gene>
    <name evidence="1" type="ORF">FWK35_00034890</name>
</gene>
<organism evidence="1 2">
    <name type="scientific">Aphis craccivora</name>
    <name type="common">Cowpea aphid</name>
    <dbReference type="NCBI Taxonomy" id="307492"/>
    <lineage>
        <taxon>Eukaryota</taxon>
        <taxon>Metazoa</taxon>
        <taxon>Ecdysozoa</taxon>
        <taxon>Arthropoda</taxon>
        <taxon>Hexapoda</taxon>
        <taxon>Insecta</taxon>
        <taxon>Pterygota</taxon>
        <taxon>Neoptera</taxon>
        <taxon>Paraneoptera</taxon>
        <taxon>Hemiptera</taxon>
        <taxon>Sternorrhyncha</taxon>
        <taxon>Aphidomorpha</taxon>
        <taxon>Aphidoidea</taxon>
        <taxon>Aphididae</taxon>
        <taxon>Aphidini</taxon>
        <taxon>Aphis</taxon>
        <taxon>Aphis</taxon>
    </lineage>
</organism>
<evidence type="ECO:0000313" key="2">
    <source>
        <dbReference type="Proteomes" id="UP000478052"/>
    </source>
</evidence>
<name>A0A6G0VTU5_APHCR</name>
<protein>
    <recommendedName>
        <fullName evidence="3">RNA-directed DNA polymerase</fullName>
    </recommendedName>
</protein>
<evidence type="ECO:0008006" key="3">
    <source>
        <dbReference type="Google" id="ProtNLM"/>
    </source>
</evidence>
<accession>A0A6G0VTU5</accession>
<dbReference type="EMBL" id="VUJU01012968">
    <property type="protein sequence ID" value="KAF0706277.1"/>
    <property type="molecule type" value="Genomic_DNA"/>
</dbReference>
<dbReference type="Proteomes" id="UP000478052">
    <property type="component" value="Unassembled WGS sequence"/>
</dbReference>
<reference evidence="1 2" key="1">
    <citation type="submission" date="2019-08" db="EMBL/GenBank/DDBJ databases">
        <title>Whole genome of Aphis craccivora.</title>
        <authorList>
            <person name="Voronova N.V."/>
            <person name="Shulinski R.S."/>
            <person name="Bandarenka Y.V."/>
            <person name="Zhorov D.G."/>
            <person name="Warner D."/>
        </authorList>
    </citation>
    <scope>NUCLEOTIDE SEQUENCE [LARGE SCALE GENOMIC DNA]</scope>
    <source>
        <strain evidence="1">180601</strain>
        <tissue evidence="1">Whole Body</tissue>
    </source>
</reference>
<sequence>MKLPNKLLLYKLLLRPTWIYGIQLWGVAKIANISRIQRFRFKALRTILKTPFYISNHTLHFNLKIPRVSVLAKTHYKRLNIA</sequence>
<comment type="caution">
    <text evidence="1">The sequence shown here is derived from an EMBL/GenBank/DDBJ whole genome shotgun (WGS) entry which is preliminary data.</text>
</comment>